<accession>A0ABX5KWJ2</accession>
<name>A0ABX5KWJ2_9BURK</name>
<feature type="region of interest" description="Disordered" evidence="1">
    <location>
        <begin position="124"/>
        <end position="217"/>
    </location>
</feature>
<protein>
    <submittedName>
        <fullName evidence="3">Uncharacterized protein</fullName>
    </submittedName>
</protein>
<keyword evidence="4" id="KW-1185">Reference proteome</keyword>
<feature type="chain" id="PRO_5045540435" evidence="2">
    <location>
        <begin position="43"/>
        <end position="217"/>
    </location>
</feature>
<comment type="caution">
    <text evidence="3">The sequence shown here is derived from an EMBL/GenBank/DDBJ whole genome shotgun (WGS) entry which is preliminary data.</text>
</comment>
<dbReference type="RefSeq" id="WP_165841771.1">
    <property type="nucleotide sequence ID" value="NZ_CAJZAT010000046.1"/>
</dbReference>
<feature type="compositionally biased region" description="Polar residues" evidence="1">
    <location>
        <begin position="202"/>
        <end position="217"/>
    </location>
</feature>
<organism evidence="3 4">
    <name type="scientific">Paraburkholderia unamae</name>
    <dbReference type="NCBI Taxonomy" id="219649"/>
    <lineage>
        <taxon>Bacteria</taxon>
        <taxon>Pseudomonadati</taxon>
        <taxon>Pseudomonadota</taxon>
        <taxon>Betaproteobacteria</taxon>
        <taxon>Burkholderiales</taxon>
        <taxon>Burkholderiaceae</taxon>
        <taxon>Paraburkholderia</taxon>
    </lineage>
</organism>
<feature type="signal peptide" evidence="2">
    <location>
        <begin position="1"/>
        <end position="42"/>
    </location>
</feature>
<sequence>MPNLSRRQAPGGVHGTLRNAAPYVLAVALQAACAAWPCAALAQLAPGAASSGSSETTSGQGDTLSSSVSRQKSDEQRMLGGPRTSDNPYSVSPYTSNGASPSDAEDALTNEKHMHVVTPGDYAASEASASGGRDGGQAAASGGRGASSRSRIAANGMSRAGNAVSKTGGGARGHSAFSGYDYGAKETSPTAQLYGNPYASPYGSSGQSNAQLYKSPW</sequence>
<reference evidence="3 4" key="1">
    <citation type="submission" date="2018-05" db="EMBL/GenBank/DDBJ databases">
        <title>Genomic Encyclopedia of Type Strains, Phase IV (KMG-V): Genome sequencing to study the core and pangenomes of soil and plant-associated prokaryotes.</title>
        <authorList>
            <person name="Whitman W."/>
        </authorList>
    </citation>
    <scope>NUCLEOTIDE SEQUENCE [LARGE SCALE GENOMIC DNA]</scope>
    <source>
        <strain evidence="3 4">SCZa-39</strain>
    </source>
</reference>
<gene>
    <name evidence="3" type="ORF">C7402_101758</name>
</gene>
<feature type="compositionally biased region" description="Low complexity" evidence="1">
    <location>
        <begin position="48"/>
        <end position="61"/>
    </location>
</feature>
<feature type="compositionally biased region" description="Polar residues" evidence="1">
    <location>
        <begin position="84"/>
        <end position="100"/>
    </location>
</feature>
<keyword evidence="2" id="KW-0732">Signal</keyword>
<proteinExistence type="predicted"/>
<dbReference type="Proteomes" id="UP000245712">
    <property type="component" value="Unassembled WGS sequence"/>
</dbReference>
<feature type="region of interest" description="Disordered" evidence="1">
    <location>
        <begin position="48"/>
        <end position="105"/>
    </location>
</feature>
<evidence type="ECO:0000313" key="3">
    <source>
        <dbReference type="EMBL" id="PVX98040.1"/>
    </source>
</evidence>
<evidence type="ECO:0000313" key="4">
    <source>
        <dbReference type="Proteomes" id="UP000245712"/>
    </source>
</evidence>
<feature type="compositionally biased region" description="Low complexity" evidence="1">
    <location>
        <begin position="127"/>
        <end position="156"/>
    </location>
</feature>
<dbReference type="EMBL" id="QEOB01000001">
    <property type="protein sequence ID" value="PVX98040.1"/>
    <property type="molecule type" value="Genomic_DNA"/>
</dbReference>
<evidence type="ECO:0000256" key="1">
    <source>
        <dbReference type="SAM" id="MobiDB-lite"/>
    </source>
</evidence>
<evidence type="ECO:0000256" key="2">
    <source>
        <dbReference type="SAM" id="SignalP"/>
    </source>
</evidence>